<dbReference type="InterPro" id="IPR008983">
    <property type="entry name" value="Tumour_necrosis_fac-like_dom"/>
</dbReference>
<sequence>MKFALLFVVLWLTTSLNLLPLDGSAAPEETHSSCSSFGCPCLPGTPGIPAVPAPPGPMGPKGDPGAPGEVGLKGLKGDQGSDGAPGLPGRPGEVGEAGLGPPGKQGPPGVSGLKGERGSPGPAGLVGPKGDCGTSTTQVAFTVARITRYHSSGGHLTFDKTIFNVGANFDLSGGTFTCSVPGVYAFIFSVLKIPQISSIYVSLYKNTEQTVTVHDSTSGYHQLSSSSVMALVPDDRVYLTLVGEVHGTTANFTSFTGFLLYPN</sequence>
<dbReference type="AlphaFoldDB" id="A0A8B7Z4F2"/>
<feature type="signal peptide" evidence="6">
    <location>
        <begin position="1"/>
        <end position="18"/>
    </location>
</feature>
<dbReference type="OMA" id="HALNCTT"/>
<dbReference type="SMART" id="SM00110">
    <property type="entry name" value="C1Q"/>
    <property type="match status" value="1"/>
</dbReference>
<dbReference type="SUPFAM" id="SSF49842">
    <property type="entry name" value="TNF-like"/>
    <property type="match status" value="1"/>
</dbReference>
<keyword evidence="2" id="KW-0964">Secreted</keyword>
<dbReference type="PRINTS" id="PR00007">
    <property type="entry name" value="COMPLEMNTC1Q"/>
</dbReference>
<dbReference type="Pfam" id="PF00386">
    <property type="entry name" value="C1q"/>
    <property type="match status" value="1"/>
</dbReference>
<feature type="region of interest" description="Disordered" evidence="5">
    <location>
        <begin position="50"/>
        <end position="133"/>
    </location>
</feature>
<evidence type="ECO:0000313" key="8">
    <source>
        <dbReference type="Proteomes" id="UP000694845"/>
    </source>
</evidence>
<evidence type="ECO:0000256" key="6">
    <source>
        <dbReference type="SAM" id="SignalP"/>
    </source>
</evidence>
<dbReference type="KEGG" id="aplc:110984139"/>
<keyword evidence="8" id="KW-1185">Reference proteome</keyword>
<organism evidence="8 9">
    <name type="scientific">Acanthaster planci</name>
    <name type="common">Crown-of-thorns starfish</name>
    <dbReference type="NCBI Taxonomy" id="133434"/>
    <lineage>
        <taxon>Eukaryota</taxon>
        <taxon>Metazoa</taxon>
        <taxon>Echinodermata</taxon>
        <taxon>Eleutherozoa</taxon>
        <taxon>Asterozoa</taxon>
        <taxon>Asteroidea</taxon>
        <taxon>Valvatacea</taxon>
        <taxon>Valvatida</taxon>
        <taxon>Acanthasteridae</taxon>
        <taxon>Acanthaster</taxon>
    </lineage>
</organism>
<reference evidence="9" key="1">
    <citation type="submission" date="2025-08" db="UniProtKB">
        <authorList>
            <consortium name="RefSeq"/>
        </authorList>
    </citation>
    <scope>IDENTIFICATION</scope>
</reference>
<dbReference type="GO" id="GO:0005576">
    <property type="term" value="C:extracellular region"/>
    <property type="evidence" value="ECO:0007669"/>
    <property type="project" value="UniProtKB-SubCell"/>
</dbReference>
<evidence type="ECO:0000256" key="1">
    <source>
        <dbReference type="ARBA" id="ARBA00004613"/>
    </source>
</evidence>
<feature type="chain" id="PRO_5033982095" evidence="6">
    <location>
        <begin position="19"/>
        <end position="263"/>
    </location>
</feature>
<gene>
    <name evidence="9" type="primary">LOC110984139</name>
</gene>
<evidence type="ECO:0000256" key="5">
    <source>
        <dbReference type="SAM" id="MobiDB-lite"/>
    </source>
</evidence>
<accession>A0A8B7Z4F2</accession>
<dbReference type="RefSeq" id="XP_022099665.1">
    <property type="nucleotide sequence ID" value="XM_022243973.1"/>
</dbReference>
<dbReference type="Proteomes" id="UP000694845">
    <property type="component" value="Unplaced"/>
</dbReference>
<protein>
    <submittedName>
        <fullName evidence="9">Collagen alpha-1(VIII) chain-like</fullName>
    </submittedName>
</protein>
<keyword evidence="3 6" id="KW-0732">Signal</keyword>
<dbReference type="InterPro" id="IPR050392">
    <property type="entry name" value="Collagen/C1q_domain"/>
</dbReference>
<evidence type="ECO:0000313" key="9">
    <source>
        <dbReference type="RefSeq" id="XP_022099665.1"/>
    </source>
</evidence>
<name>A0A8B7Z4F2_ACAPL</name>
<dbReference type="Pfam" id="PF01391">
    <property type="entry name" value="Collagen"/>
    <property type="match status" value="1"/>
</dbReference>
<comment type="subcellular location">
    <subcellularLocation>
        <location evidence="1">Secreted</location>
    </subcellularLocation>
</comment>
<evidence type="ECO:0000256" key="2">
    <source>
        <dbReference type="ARBA" id="ARBA00022525"/>
    </source>
</evidence>
<dbReference type="PANTHER" id="PTHR15427">
    <property type="entry name" value="EMILIN ELASTIN MICROFIBRIL INTERFACE-LOCATED PROTEIN ELASTIN MICROFIBRIL INTERFACER"/>
    <property type="match status" value="1"/>
</dbReference>
<dbReference type="InterPro" id="IPR008160">
    <property type="entry name" value="Collagen"/>
</dbReference>
<dbReference type="PANTHER" id="PTHR15427:SF52">
    <property type="entry name" value="C1Q DOMAIN-CONTAINING PROTEIN"/>
    <property type="match status" value="1"/>
</dbReference>
<evidence type="ECO:0000259" key="7">
    <source>
        <dbReference type="PROSITE" id="PS50871"/>
    </source>
</evidence>
<dbReference type="OrthoDB" id="9889709at2759"/>
<keyword evidence="4" id="KW-0176">Collagen</keyword>
<proteinExistence type="predicted"/>
<dbReference type="GeneID" id="110984139"/>
<feature type="domain" description="C1q" evidence="7">
    <location>
        <begin position="134"/>
        <end position="263"/>
    </location>
</feature>
<dbReference type="Gene3D" id="2.60.120.40">
    <property type="match status" value="1"/>
</dbReference>
<evidence type="ECO:0000256" key="3">
    <source>
        <dbReference type="ARBA" id="ARBA00022729"/>
    </source>
</evidence>
<dbReference type="PROSITE" id="PS50871">
    <property type="entry name" value="C1Q"/>
    <property type="match status" value="1"/>
</dbReference>
<dbReference type="InterPro" id="IPR001073">
    <property type="entry name" value="C1q_dom"/>
</dbReference>
<evidence type="ECO:0000256" key="4">
    <source>
        <dbReference type="ARBA" id="ARBA00023119"/>
    </source>
</evidence>